<comment type="caution">
    <text evidence="1">The sequence shown here is derived from an EMBL/GenBank/DDBJ whole genome shotgun (WGS) entry which is preliminary data.</text>
</comment>
<accession>A0ABR3JRK5</accession>
<keyword evidence="2" id="KW-1185">Reference proteome</keyword>
<proteinExistence type="predicted"/>
<protein>
    <submittedName>
        <fullName evidence="1">Uncharacterized protein</fullName>
    </submittedName>
</protein>
<dbReference type="Proteomes" id="UP001556367">
    <property type="component" value="Unassembled WGS sequence"/>
</dbReference>
<evidence type="ECO:0000313" key="1">
    <source>
        <dbReference type="EMBL" id="KAL0957763.1"/>
    </source>
</evidence>
<dbReference type="EMBL" id="JASNQZ010000005">
    <property type="protein sequence ID" value="KAL0957763.1"/>
    <property type="molecule type" value="Genomic_DNA"/>
</dbReference>
<sequence>MPPQSLFEDVFIISQRLWVMNEYSPAALLLAAASASLRLLGTDNPSLSNQRSSALIQYSSTATAVKLKDPKALEYSEQAVKACQILYNKSHNNADLYLLMQAISIHDLALFQRGHLEASLDCSRQVLLLLRTAPDVDDIDSRIVTWTASGEADVVYSSDREMSRPFDRAWDECLYLWNVAKSLAMLGQYANARLRWTR</sequence>
<evidence type="ECO:0000313" key="2">
    <source>
        <dbReference type="Proteomes" id="UP001556367"/>
    </source>
</evidence>
<organism evidence="1 2">
    <name type="scientific">Hohenbuehelia grisea</name>
    <dbReference type="NCBI Taxonomy" id="104357"/>
    <lineage>
        <taxon>Eukaryota</taxon>
        <taxon>Fungi</taxon>
        <taxon>Dikarya</taxon>
        <taxon>Basidiomycota</taxon>
        <taxon>Agaricomycotina</taxon>
        <taxon>Agaricomycetes</taxon>
        <taxon>Agaricomycetidae</taxon>
        <taxon>Agaricales</taxon>
        <taxon>Pleurotineae</taxon>
        <taxon>Pleurotaceae</taxon>
        <taxon>Hohenbuehelia</taxon>
    </lineage>
</organism>
<name>A0ABR3JRK5_9AGAR</name>
<gene>
    <name evidence="1" type="ORF">HGRIS_014907</name>
</gene>
<reference evidence="2" key="1">
    <citation type="submission" date="2024-06" db="EMBL/GenBank/DDBJ databases">
        <title>Multi-omics analyses provide insights into the biosynthesis of the anticancer antibiotic pleurotin in Hohenbuehelia grisea.</title>
        <authorList>
            <person name="Weaver J.A."/>
            <person name="Alberti F."/>
        </authorList>
    </citation>
    <scope>NUCLEOTIDE SEQUENCE [LARGE SCALE GENOMIC DNA]</scope>
    <source>
        <strain evidence="2">T-177</strain>
    </source>
</reference>